<keyword evidence="6 7" id="KW-0460">Magnesium</keyword>
<dbReference type="CDD" id="cd01639">
    <property type="entry name" value="IMPase"/>
    <property type="match status" value="1"/>
</dbReference>
<evidence type="ECO:0000256" key="5">
    <source>
        <dbReference type="ARBA" id="ARBA00022801"/>
    </source>
</evidence>
<sequence length="261" mass="29337">MNLSALRDQVIVLSHEVGDFIQKEAETFSWKKIEYKGLNNLVSYVDKEAEKRLVSGLSALLPEAGFITEEDTIDKKGEAYHWIVDPLDGTTNFIHGLPVYSISIALEHHDEIILGVVHELNRNEVFHAIKGEGAFCNEHPIEVSKAERINQSLLATGFPYFDFEKLDDYMEILHDLLKSCHGLRRMGSAAVDLAYVACGRFEGYFEYNLNPWDVAAGAFLVQQAGGTVSDFKGGNDYIHGREIVAGCPIHKEMLNVIQKHW</sequence>
<dbReference type="GO" id="GO:0016787">
    <property type="term" value="F:hydrolase activity"/>
    <property type="evidence" value="ECO:0007669"/>
    <property type="project" value="UniProtKB-KW"/>
</dbReference>
<dbReference type="EC" id="3.1.3.25" evidence="7"/>
<dbReference type="InterPro" id="IPR020583">
    <property type="entry name" value="Inositol_monoP_metal-BS"/>
</dbReference>
<dbReference type="InterPro" id="IPR020550">
    <property type="entry name" value="Inositol_monophosphatase_CS"/>
</dbReference>
<dbReference type="PANTHER" id="PTHR20854:SF4">
    <property type="entry name" value="INOSITOL-1-MONOPHOSPHATASE-RELATED"/>
    <property type="match status" value="1"/>
</dbReference>
<dbReference type="Proteomes" id="UP001168552">
    <property type="component" value="Unassembled WGS sequence"/>
</dbReference>
<name>A0ABT8F5V9_9BACT</name>
<comment type="cofactor">
    <cofactor evidence="2 7">
        <name>Mg(2+)</name>
        <dbReference type="ChEBI" id="CHEBI:18420"/>
    </cofactor>
</comment>
<proteinExistence type="inferred from homology"/>
<dbReference type="PRINTS" id="PR00377">
    <property type="entry name" value="IMPHPHTASES"/>
</dbReference>
<comment type="similarity">
    <text evidence="3 7">Belongs to the inositol monophosphatase superfamily.</text>
</comment>
<organism evidence="8 9">
    <name type="scientific">Shiella aurantiaca</name>
    <dbReference type="NCBI Taxonomy" id="3058365"/>
    <lineage>
        <taxon>Bacteria</taxon>
        <taxon>Pseudomonadati</taxon>
        <taxon>Bacteroidota</taxon>
        <taxon>Cytophagia</taxon>
        <taxon>Cytophagales</taxon>
        <taxon>Shiellaceae</taxon>
        <taxon>Shiella</taxon>
    </lineage>
</organism>
<dbReference type="Gene3D" id="3.40.190.80">
    <property type="match status" value="1"/>
</dbReference>
<keyword evidence="5 7" id="KW-0378">Hydrolase</keyword>
<evidence type="ECO:0000256" key="3">
    <source>
        <dbReference type="ARBA" id="ARBA00009759"/>
    </source>
</evidence>
<evidence type="ECO:0000256" key="2">
    <source>
        <dbReference type="ARBA" id="ARBA00001946"/>
    </source>
</evidence>
<dbReference type="EMBL" id="JAUHJS010000004">
    <property type="protein sequence ID" value="MDN4165773.1"/>
    <property type="molecule type" value="Genomic_DNA"/>
</dbReference>
<dbReference type="Pfam" id="PF00459">
    <property type="entry name" value="Inositol_P"/>
    <property type="match status" value="1"/>
</dbReference>
<comment type="catalytic activity">
    <reaction evidence="1 7">
        <text>a myo-inositol phosphate + H2O = myo-inositol + phosphate</text>
        <dbReference type="Rhea" id="RHEA:24056"/>
        <dbReference type="ChEBI" id="CHEBI:15377"/>
        <dbReference type="ChEBI" id="CHEBI:17268"/>
        <dbReference type="ChEBI" id="CHEBI:43474"/>
        <dbReference type="ChEBI" id="CHEBI:84139"/>
        <dbReference type="EC" id="3.1.3.25"/>
    </reaction>
</comment>
<protein>
    <recommendedName>
        <fullName evidence="7">Inositol-1-monophosphatase</fullName>
        <ecNumber evidence="7">3.1.3.25</ecNumber>
    </recommendedName>
</protein>
<gene>
    <name evidence="8" type="ORF">QWY31_09680</name>
</gene>
<dbReference type="PROSITE" id="PS00629">
    <property type="entry name" value="IMP_1"/>
    <property type="match status" value="1"/>
</dbReference>
<dbReference type="PROSITE" id="PS00630">
    <property type="entry name" value="IMP_2"/>
    <property type="match status" value="1"/>
</dbReference>
<dbReference type="SUPFAM" id="SSF56655">
    <property type="entry name" value="Carbohydrate phosphatase"/>
    <property type="match status" value="1"/>
</dbReference>
<dbReference type="PRINTS" id="PR01959">
    <property type="entry name" value="SBIMPHPHTASE"/>
</dbReference>
<accession>A0ABT8F5V9</accession>
<dbReference type="InterPro" id="IPR022337">
    <property type="entry name" value="Inositol_monophosphatase_SuhB"/>
</dbReference>
<evidence type="ECO:0000256" key="6">
    <source>
        <dbReference type="ARBA" id="ARBA00022842"/>
    </source>
</evidence>
<dbReference type="InterPro" id="IPR033942">
    <property type="entry name" value="IMPase"/>
</dbReference>
<keyword evidence="9" id="KW-1185">Reference proteome</keyword>
<reference evidence="8" key="1">
    <citation type="submission" date="2023-06" db="EMBL/GenBank/DDBJ databases">
        <title>Cytophagales bacterium Strain LB-30, isolated from soil.</title>
        <authorList>
            <person name="Liu B."/>
        </authorList>
    </citation>
    <scope>NUCLEOTIDE SEQUENCE</scope>
    <source>
        <strain evidence="8">LB-30</strain>
    </source>
</reference>
<evidence type="ECO:0000256" key="4">
    <source>
        <dbReference type="ARBA" id="ARBA00022723"/>
    </source>
</evidence>
<evidence type="ECO:0000313" key="9">
    <source>
        <dbReference type="Proteomes" id="UP001168552"/>
    </source>
</evidence>
<dbReference type="Gene3D" id="3.30.540.10">
    <property type="entry name" value="Fructose-1,6-Bisphosphatase, subunit A, domain 1"/>
    <property type="match status" value="1"/>
</dbReference>
<dbReference type="InterPro" id="IPR000760">
    <property type="entry name" value="Inositol_monophosphatase-like"/>
</dbReference>
<comment type="caution">
    <text evidence="8">The sequence shown here is derived from an EMBL/GenBank/DDBJ whole genome shotgun (WGS) entry which is preliminary data.</text>
</comment>
<dbReference type="RefSeq" id="WP_320004303.1">
    <property type="nucleotide sequence ID" value="NZ_JAUHJS010000004.1"/>
</dbReference>
<evidence type="ECO:0000256" key="1">
    <source>
        <dbReference type="ARBA" id="ARBA00001033"/>
    </source>
</evidence>
<keyword evidence="4 7" id="KW-0479">Metal-binding</keyword>
<dbReference type="PANTHER" id="PTHR20854">
    <property type="entry name" value="INOSITOL MONOPHOSPHATASE"/>
    <property type="match status" value="1"/>
</dbReference>
<evidence type="ECO:0000313" key="8">
    <source>
        <dbReference type="EMBL" id="MDN4165773.1"/>
    </source>
</evidence>
<evidence type="ECO:0000256" key="7">
    <source>
        <dbReference type="RuleBase" id="RU364068"/>
    </source>
</evidence>